<name>A0A4Q2RYG4_9ACTN</name>
<dbReference type="Pfam" id="PF13561">
    <property type="entry name" value="adh_short_C2"/>
    <property type="match status" value="1"/>
</dbReference>
<dbReference type="InterPro" id="IPR002347">
    <property type="entry name" value="SDR_fam"/>
</dbReference>
<sequence length="255" mass="26484">MTDRLKNRTVLVTGALGGIGSATVDLAAREGVGTVVLADLDESRVEDAAAALRDRGVRAVGAALDVASEGSWQELVSRLEAEVGGVDVLVNNAGITNRFGILETAVEDWDRVIGVNLTGVFLGMKHAGRSMVGNRGGSIVNIASFASHTGYRAASYAASKWAVRGLTQTAADELGPRGVRVNSVSPGFVPTPLTENAPNLVRSFSDATPLGRTCEPADIASAVVYLASDDSSYVCGHDLLVDGGFLSNTIRDVRA</sequence>
<dbReference type="PANTHER" id="PTHR42760">
    <property type="entry name" value="SHORT-CHAIN DEHYDROGENASES/REDUCTASES FAMILY MEMBER"/>
    <property type="match status" value="1"/>
</dbReference>
<dbReference type="SMART" id="SM00822">
    <property type="entry name" value="PKS_KR"/>
    <property type="match status" value="1"/>
</dbReference>
<evidence type="ECO:0000313" key="5">
    <source>
        <dbReference type="Proteomes" id="UP000294071"/>
    </source>
</evidence>
<comment type="caution">
    <text evidence="4">The sequence shown here is derived from an EMBL/GenBank/DDBJ whole genome shotgun (WGS) entry which is preliminary data.</text>
</comment>
<protein>
    <submittedName>
        <fullName evidence="4">SDR family oxidoreductase</fullName>
    </submittedName>
</protein>
<keyword evidence="2" id="KW-0560">Oxidoreductase</keyword>
<gene>
    <name evidence="4" type="ORF">EUA93_01125</name>
</gene>
<dbReference type="PRINTS" id="PR00080">
    <property type="entry name" value="SDRFAMILY"/>
</dbReference>
<evidence type="ECO:0000313" key="4">
    <source>
        <dbReference type="EMBL" id="RYB93075.1"/>
    </source>
</evidence>
<proteinExistence type="inferred from homology"/>
<dbReference type="NCBIfam" id="NF005559">
    <property type="entry name" value="PRK07231.1"/>
    <property type="match status" value="1"/>
</dbReference>
<dbReference type="EMBL" id="SDWT01000001">
    <property type="protein sequence ID" value="RYB93075.1"/>
    <property type="molecule type" value="Genomic_DNA"/>
</dbReference>
<evidence type="ECO:0000256" key="2">
    <source>
        <dbReference type="ARBA" id="ARBA00023002"/>
    </source>
</evidence>
<dbReference type="Gene3D" id="3.40.50.720">
    <property type="entry name" value="NAD(P)-binding Rossmann-like Domain"/>
    <property type="match status" value="1"/>
</dbReference>
<keyword evidence="5" id="KW-1185">Reference proteome</keyword>
<feature type="domain" description="Ketoreductase" evidence="3">
    <location>
        <begin position="8"/>
        <end position="187"/>
    </location>
</feature>
<dbReference type="RefSeq" id="WP_129397990.1">
    <property type="nucleotide sequence ID" value="NZ_SDWT01000001.1"/>
</dbReference>
<organism evidence="4 5">
    <name type="scientific">Nocardioides oleivorans</name>
    <dbReference type="NCBI Taxonomy" id="273676"/>
    <lineage>
        <taxon>Bacteria</taxon>
        <taxon>Bacillati</taxon>
        <taxon>Actinomycetota</taxon>
        <taxon>Actinomycetes</taxon>
        <taxon>Propionibacteriales</taxon>
        <taxon>Nocardioidaceae</taxon>
        <taxon>Nocardioides</taxon>
    </lineage>
</organism>
<dbReference type="SUPFAM" id="SSF51735">
    <property type="entry name" value="NAD(P)-binding Rossmann-fold domains"/>
    <property type="match status" value="1"/>
</dbReference>
<dbReference type="PANTHER" id="PTHR42760:SF133">
    <property type="entry name" value="3-OXOACYL-[ACYL-CARRIER-PROTEIN] REDUCTASE"/>
    <property type="match status" value="1"/>
</dbReference>
<dbReference type="AlphaFoldDB" id="A0A4Q2RYG4"/>
<evidence type="ECO:0000259" key="3">
    <source>
        <dbReference type="SMART" id="SM00822"/>
    </source>
</evidence>
<dbReference type="InterPro" id="IPR020904">
    <property type="entry name" value="Sc_DH/Rdtase_CS"/>
</dbReference>
<reference evidence="4 5" key="1">
    <citation type="submission" date="2019-01" db="EMBL/GenBank/DDBJ databases">
        <title>Novel species of Nocardioides.</title>
        <authorList>
            <person name="Liu Q."/>
            <person name="Xin Y.-H."/>
        </authorList>
    </citation>
    <scope>NUCLEOTIDE SEQUENCE [LARGE SCALE GENOMIC DNA]</scope>
    <source>
        <strain evidence="4 5">CGMCC 4.6882</strain>
    </source>
</reference>
<dbReference type="PROSITE" id="PS00061">
    <property type="entry name" value="ADH_SHORT"/>
    <property type="match status" value="1"/>
</dbReference>
<dbReference type="PRINTS" id="PR00081">
    <property type="entry name" value="GDHRDH"/>
</dbReference>
<dbReference type="Proteomes" id="UP000294071">
    <property type="component" value="Unassembled WGS sequence"/>
</dbReference>
<dbReference type="InterPro" id="IPR036291">
    <property type="entry name" value="NAD(P)-bd_dom_sf"/>
</dbReference>
<comment type="similarity">
    <text evidence="1">Belongs to the short-chain dehydrogenases/reductases (SDR) family.</text>
</comment>
<dbReference type="InterPro" id="IPR057326">
    <property type="entry name" value="KR_dom"/>
</dbReference>
<accession>A0A4Q2RYG4</accession>
<dbReference type="OrthoDB" id="3542748at2"/>
<dbReference type="FunFam" id="3.40.50.720:FF:000084">
    <property type="entry name" value="Short-chain dehydrogenase reductase"/>
    <property type="match status" value="1"/>
</dbReference>
<evidence type="ECO:0000256" key="1">
    <source>
        <dbReference type="ARBA" id="ARBA00006484"/>
    </source>
</evidence>
<dbReference type="GO" id="GO:0016616">
    <property type="term" value="F:oxidoreductase activity, acting on the CH-OH group of donors, NAD or NADP as acceptor"/>
    <property type="evidence" value="ECO:0007669"/>
    <property type="project" value="TreeGrafter"/>
</dbReference>